<gene>
    <name evidence="1" type="ORF">BRAPAZ1V2_A08P04260.2</name>
</gene>
<protein>
    <submittedName>
        <fullName evidence="1">Uncharacterized protein</fullName>
    </submittedName>
</protein>
<dbReference type="EMBL" id="LS974624">
    <property type="protein sequence ID" value="CAG7896760.1"/>
    <property type="molecule type" value="Genomic_DNA"/>
</dbReference>
<sequence>MEKPDLEFRCSPKSRPFLLLPLCSLAAPPKLPLRPTSTVKAPTWTRQLQSNLHIDSEEAGEEK</sequence>
<proteinExistence type="predicted"/>
<dbReference type="Gramene" id="A08p04260.2_BraZ1">
    <property type="protein sequence ID" value="A08p04260.2_BraZ1.CDS.1"/>
    <property type="gene ID" value="A08g04260.2_BraZ1"/>
</dbReference>
<dbReference type="AlphaFoldDB" id="A0A8D9HC58"/>
<evidence type="ECO:0000313" key="1">
    <source>
        <dbReference type="EMBL" id="CAG7896760.1"/>
    </source>
</evidence>
<name>A0A8D9HC58_BRACM</name>
<organism evidence="1 2">
    <name type="scientific">Brassica campestris</name>
    <name type="common">Field mustard</name>
    <dbReference type="NCBI Taxonomy" id="3711"/>
    <lineage>
        <taxon>Eukaryota</taxon>
        <taxon>Viridiplantae</taxon>
        <taxon>Streptophyta</taxon>
        <taxon>Embryophyta</taxon>
        <taxon>Tracheophyta</taxon>
        <taxon>Spermatophyta</taxon>
        <taxon>Magnoliopsida</taxon>
        <taxon>eudicotyledons</taxon>
        <taxon>Gunneridae</taxon>
        <taxon>Pentapetalae</taxon>
        <taxon>rosids</taxon>
        <taxon>malvids</taxon>
        <taxon>Brassicales</taxon>
        <taxon>Brassicaceae</taxon>
        <taxon>Brassiceae</taxon>
        <taxon>Brassica</taxon>
    </lineage>
</organism>
<dbReference type="Proteomes" id="UP000694005">
    <property type="component" value="Chromosome A08"/>
</dbReference>
<reference evidence="1 2" key="1">
    <citation type="submission" date="2021-07" db="EMBL/GenBank/DDBJ databases">
        <authorList>
            <consortium name="Genoscope - CEA"/>
            <person name="William W."/>
        </authorList>
    </citation>
    <scope>NUCLEOTIDE SEQUENCE [LARGE SCALE GENOMIC DNA]</scope>
</reference>
<evidence type="ECO:0000313" key="2">
    <source>
        <dbReference type="Proteomes" id="UP000694005"/>
    </source>
</evidence>
<accession>A0A8D9HC58</accession>